<organism evidence="1 2">
    <name type="scientific">Treponema medium ATCC 700293</name>
    <dbReference type="NCBI Taxonomy" id="1125700"/>
    <lineage>
        <taxon>Bacteria</taxon>
        <taxon>Pseudomonadati</taxon>
        <taxon>Spirochaetota</taxon>
        <taxon>Spirochaetia</taxon>
        <taxon>Spirochaetales</taxon>
        <taxon>Treponemataceae</taxon>
        <taxon>Treponema</taxon>
    </lineage>
</organism>
<evidence type="ECO:0000313" key="1">
    <source>
        <dbReference type="EMBL" id="EPF29709.1"/>
    </source>
</evidence>
<gene>
    <name evidence="1" type="ORF">HMPREF9195_00413</name>
</gene>
<reference evidence="1 2" key="1">
    <citation type="submission" date="2013-04" db="EMBL/GenBank/DDBJ databases">
        <title>The Genome Sequence of Treponema medium ATCC 700293.</title>
        <authorList>
            <consortium name="The Broad Institute Genomics Platform"/>
            <person name="Earl A."/>
            <person name="Ward D."/>
            <person name="Feldgarden M."/>
            <person name="Gevers D."/>
            <person name="Leonetti C."/>
            <person name="Blanton J.M."/>
            <person name="Dewhirst F.E."/>
            <person name="Izard J."/>
            <person name="Walker B."/>
            <person name="Young S."/>
            <person name="Zeng Q."/>
            <person name="Gargeya S."/>
            <person name="Fitzgerald M."/>
            <person name="Haas B."/>
            <person name="Abouelleil A."/>
            <person name="Allen A.W."/>
            <person name="Alvarado L."/>
            <person name="Arachchi H.M."/>
            <person name="Berlin A.M."/>
            <person name="Chapman S.B."/>
            <person name="Gainer-Dewar J."/>
            <person name="Goldberg J."/>
            <person name="Griggs A."/>
            <person name="Gujja S."/>
            <person name="Hansen M."/>
            <person name="Howarth C."/>
            <person name="Imamovic A."/>
            <person name="Ireland A."/>
            <person name="Larimer J."/>
            <person name="McCowan C."/>
            <person name="Murphy C."/>
            <person name="Pearson M."/>
            <person name="Poon T.W."/>
            <person name="Priest M."/>
            <person name="Roberts A."/>
            <person name="Saif S."/>
            <person name="Shea T."/>
            <person name="Sisk P."/>
            <person name="Sykes S."/>
            <person name="Wortman J."/>
            <person name="Nusbaum C."/>
            <person name="Birren B."/>
        </authorList>
    </citation>
    <scope>NUCLEOTIDE SEQUENCE [LARGE SCALE GENOMIC DNA]</scope>
    <source>
        <strain evidence="1 2">ATCC 700293</strain>
    </source>
</reference>
<dbReference type="AlphaFoldDB" id="A0AA87TH75"/>
<dbReference type="EMBL" id="ATFE01000003">
    <property type="protein sequence ID" value="EPF29709.1"/>
    <property type="molecule type" value="Genomic_DNA"/>
</dbReference>
<proteinExistence type="predicted"/>
<dbReference type="RefSeq" id="WP_016522407.1">
    <property type="nucleotide sequence ID" value="NZ_KE332517.1"/>
</dbReference>
<sequence>MMIDNACIPPNPFVQKQQFQCSKCGKQFTAVNGTLQENDFEANPFTQPTEQRHLFKQLKNAMLRCPACGGKLDACRIISR</sequence>
<protein>
    <submittedName>
        <fullName evidence="1">Uncharacterized protein</fullName>
    </submittedName>
</protein>
<accession>A0AA87TH75</accession>
<dbReference type="Proteomes" id="UP000014634">
    <property type="component" value="Unassembled WGS sequence"/>
</dbReference>
<evidence type="ECO:0000313" key="2">
    <source>
        <dbReference type="Proteomes" id="UP000014634"/>
    </source>
</evidence>
<comment type="caution">
    <text evidence="1">The sequence shown here is derived from an EMBL/GenBank/DDBJ whole genome shotgun (WGS) entry which is preliminary data.</text>
</comment>
<name>A0AA87TH75_TREMD</name>
<dbReference type="Gene3D" id="2.20.28.10">
    <property type="match status" value="1"/>
</dbReference>